<evidence type="ECO:0000313" key="2">
    <source>
        <dbReference type="EMBL" id="KAL0440117.1"/>
    </source>
</evidence>
<reference evidence="2" key="1">
    <citation type="submission" date="2020-06" db="EMBL/GenBank/DDBJ databases">
        <authorList>
            <person name="Li T."/>
            <person name="Hu X."/>
            <person name="Zhang T."/>
            <person name="Song X."/>
            <person name="Zhang H."/>
            <person name="Dai N."/>
            <person name="Sheng W."/>
            <person name="Hou X."/>
            <person name="Wei L."/>
        </authorList>
    </citation>
    <scope>NUCLEOTIDE SEQUENCE</scope>
    <source>
        <strain evidence="2">KEN1</strain>
        <tissue evidence="2">Leaf</tissue>
    </source>
</reference>
<sequence length="87" mass="9742">MTGDESSSWNSLSSLHTPTALDRAYGDHIRDSHLSHKTKIQPSCARDCYDSSSPRTTPVLSEPGTRVIPTKPPRLPYDNFRESVQWA</sequence>
<evidence type="ECO:0000256" key="1">
    <source>
        <dbReference type="SAM" id="MobiDB-lite"/>
    </source>
</evidence>
<accession>A0AAW2WI60</accession>
<protein>
    <submittedName>
        <fullName evidence="2">Uncharacterized protein</fullName>
    </submittedName>
</protein>
<dbReference type="EMBL" id="JACGWN010000008">
    <property type="protein sequence ID" value="KAL0440117.1"/>
    <property type="molecule type" value="Genomic_DNA"/>
</dbReference>
<organism evidence="2">
    <name type="scientific">Sesamum latifolium</name>
    <dbReference type="NCBI Taxonomy" id="2727402"/>
    <lineage>
        <taxon>Eukaryota</taxon>
        <taxon>Viridiplantae</taxon>
        <taxon>Streptophyta</taxon>
        <taxon>Embryophyta</taxon>
        <taxon>Tracheophyta</taxon>
        <taxon>Spermatophyta</taxon>
        <taxon>Magnoliopsida</taxon>
        <taxon>eudicotyledons</taxon>
        <taxon>Gunneridae</taxon>
        <taxon>Pentapetalae</taxon>
        <taxon>asterids</taxon>
        <taxon>lamiids</taxon>
        <taxon>Lamiales</taxon>
        <taxon>Pedaliaceae</taxon>
        <taxon>Sesamum</taxon>
    </lineage>
</organism>
<comment type="caution">
    <text evidence="2">The sequence shown here is derived from an EMBL/GenBank/DDBJ whole genome shotgun (WGS) entry which is preliminary data.</text>
</comment>
<dbReference type="AlphaFoldDB" id="A0AAW2WI60"/>
<feature type="compositionally biased region" description="Polar residues" evidence="1">
    <location>
        <begin position="50"/>
        <end position="59"/>
    </location>
</feature>
<proteinExistence type="predicted"/>
<name>A0AAW2WI60_9LAMI</name>
<gene>
    <name evidence="2" type="ORF">Slati_2494700</name>
</gene>
<reference evidence="2" key="2">
    <citation type="journal article" date="2024" name="Plant">
        <title>Genomic evolution and insights into agronomic trait innovations of Sesamum species.</title>
        <authorList>
            <person name="Miao H."/>
            <person name="Wang L."/>
            <person name="Qu L."/>
            <person name="Liu H."/>
            <person name="Sun Y."/>
            <person name="Le M."/>
            <person name="Wang Q."/>
            <person name="Wei S."/>
            <person name="Zheng Y."/>
            <person name="Lin W."/>
            <person name="Duan Y."/>
            <person name="Cao H."/>
            <person name="Xiong S."/>
            <person name="Wang X."/>
            <person name="Wei L."/>
            <person name="Li C."/>
            <person name="Ma Q."/>
            <person name="Ju M."/>
            <person name="Zhao R."/>
            <person name="Li G."/>
            <person name="Mu C."/>
            <person name="Tian Q."/>
            <person name="Mei H."/>
            <person name="Zhang T."/>
            <person name="Gao T."/>
            <person name="Zhang H."/>
        </authorList>
    </citation>
    <scope>NUCLEOTIDE SEQUENCE</scope>
    <source>
        <strain evidence="2">KEN1</strain>
    </source>
</reference>
<feature type="region of interest" description="Disordered" evidence="1">
    <location>
        <begin position="44"/>
        <end position="87"/>
    </location>
</feature>